<proteinExistence type="predicted"/>
<organism evidence="1 2">
    <name type="scientific">Mycolicibacterium fluoranthenivorans</name>
    <dbReference type="NCBI Taxonomy" id="258505"/>
    <lineage>
        <taxon>Bacteria</taxon>
        <taxon>Bacillati</taxon>
        <taxon>Actinomycetota</taxon>
        <taxon>Actinomycetes</taxon>
        <taxon>Mycobacteriales</taxon>
        <taxon>Mycobacteriaceae</taxon>
        <taxon>Mycolicibacterium</taxon>
    </lineage>
</organism>
<dbReference type="STRING" id="1502745.SAMN02799620_03518"/>
<evidence type="ECO:0000313" key="1">
    <source>
        <dbReference type="EMBL" id="SCX23784.1"/>
    </source>
</evidence>
<gene>
    <name evidence="1" type="ORF">SAMN02799620_03518</name>
</gene>
<dbReference type="EMBL" id="FMUB01000007">
    <property type="protein sequence ID" value="SCX23784.1"/>
    <property type="molecule type" value="Genomic_DNA"/>
</dbReference>
<accession>A0A1G4WIY7</accession>
<evidence type="ECO:0000313" key="2">
    <source>
        <dbReference type="Proteomes" id="UP000199707"/>
    </source>
</evidence>
<dbReference type="AlphaFoldDB" id="A0A1G4WIY7"/>
<sequence>MAVWNVKSQKRKQHMKKLGIAVGTALAGGLATTVIGLAAPALAAPSGPGSAQDTISSLQAQGYKVIVNRVGTTPLDQATVVAVRPGQTYAGVDATGGDYLATVAEKTVYVDVK</sequence>
<dbReference type="Proteomes" id="UP000199707">
    <property type="component" value="Unassembled WGS sequence"/>
</dbReference>
<protein>
    <submittedName>
        <fullName evidence="1">Uncharacterized protein</fullName>
    </submittedName>
</protein>
<name>A0A1G4WIY7_9MYCO</name>
<reference evidence="2" key="1">
    <citation type="submission" date="2016-10" db="EMBL/GenBank/DDBJ databases">
        <authorList>
            <person name="Varghese N."/>
            <person name="Submissions S."/>
        </authorList>
    </citation>
    <scope>NUCLEOTIDE SEQUENCE [LARGE SCALE GENOMIC DNA]</scope>
    <source>
        <strain evidence="2">UNC267MFSha1.1M11</strain>
    </source>
</reference>